<gene>
    <name evidence="12" type="ORF">BBI17_006680</name>
    <name evidence="13" type="ORF">BBO99_00004271</name>
    <name evidence="10" type="ORF">JM16_004264</name>
    <name evidence="11" type="ORF">JM18_003628</name>
</gene>
<comment type="subcellular location">
    <subcellularLocation>
        <location evidence="1">Membrane</location>
        <topology evidence="1">Multi-pass membrane protein</topology>
    </subcellularLocation>
</comment>
<evidence type="ECO:0000256" key="8">
    <source>
        <dbReference type="ARBA" id="ARBA00023214"/>
    </source>
</evidence>
<proteinExistence type="predicted"/>
<keyword evidence="5 9" id="KW-1133">Transmembrane helix</keyword>
<evidence type="ECO:0000313" key="15">
    <source>
        <dbReference type="Proteomes" id="UP000285883"/>
    </source>
</evidence>
<dbReference type="GO" id="GO:0005247">
    <property type="term" value="F:voltage-gated chloride channel activity"/>
    <property type="evidence" value="ECO:0007669"/>
    <property type="project" value="TreeGrafter"/>
</dbReference>
<dbReference type="AlphaFoldDB" id="A0A3R7H0A5"/>
<name>A0A3R7H0A5_9STRA</name>
<evidence type="ECO:0000313" key="11">
    <source>
        <dbReference type="EMBL" id="KAG2527400.1"/>
    </source>
</evidence>
<dbReference type="SUPFAM" id="SSF81340">
    <property type="entry name" value="Clc chloride channel"/>
    <property type="match status" value="1"/>
</dbReference>
<feature type="transmembrane region" description="Helical" evidence="9">
    <location>
        <begin position="61"/>
        <end position="81"/>
    </location>
</feature>
<evidence type="ECO:0000313" key="12">
    <source>
        <dbReference type="EMBL" id="RLN21293.1"/>
    </source>
</evidence>
<dbReference type="InterPro" id="IPR001807">
    <property type="entry name" value="ClC"/>
</dbReference>
<keyword evidence="6" id="KW-0406">Ion transport</keyword>
<dbReference type="Proteomes" id="UP000785171">
    <property type="component" value="Unassembled WGS sequence"/>
</dbReference>
<dbReference type="EMBL" id="MAYM02001248">
    <property type="protein sequence ID" value="RLN21293.1"/>
    <property type="molecule type" value="Genomic_DNA"/>
</dbReference>
<evidence type="ECO:0000256" key="5">
    <source>
        <dbReference type="ARBA" id="ARBA00022989"/>
    </source>
</evidence>
<evidence type="ECO:0000256" key="4">
    <source>
        <dbReference type="ARBA" id="ARBA00022737"/>
    </source>
</evidence>
<keyword evidence="7 9" id="KW-0472">Membrane</keyword>
<dbReference type="Gene3D" id="3.10.580.10">
    <property type="entry name" value="CBS-domain"/>
    <property type="match status" value="1"/>
</dbReference>
<sequence>MIGYLMMQKVSFFRRSNFGQANYNFIRAAVAAGVTSGFGSPLGGVLFSIEVTSKHYEIKCLWEGIICSSFTLLVFRVFPYMKSEGLFERTNFTGFELDVEIFAFAFLGVIAGIGAGLYCQMMNMMQKLQTRLFAMVGLSNPSLGRRVFHSTYKKENYFPLCDGADNKLLLLELGPPFNEYEFTSIPVQTYVPQVGEEVNLYQVHIVASMSCWTQVYVVALGKLLGVIHLDASLAAVDA</sequence>
<dbReference type="Proteomes" id="UP000792063">
    <property type="component" value="Unassembled WGS sequence"/>
</dbReference>
<dbReference type="Gene3D" id="1.10.3080.10">
    <property type="entry name" value="Clc chloride channel"/>
    <property type="match status" value="1"/>
</dbReference>
<dbReference type="InterPro" id="IPR014743">
    <property type="entry name" value="Cl-channel_core"/>
</dbReference>
<keyword evidence="14" id="KW-1185">Reference proteome</keyword>
<dbReference type="Proteomes" id="UP000285624">
    <property type="component" value="Unassembled WGS sequence"/>
</dbReference>
<comment type="caution">
    <text evidence="13">The sequence shown here is derived from an EMBL/GenBank/DDBJ whole genome shotgun (WGS) entry which is preliminary data.</text>
</comment>
<keyword evidence="8" id="KW-0868">Chloride</keyword>
<dbReference type="InterPro" id="IPR046342">
    <property type="entry name" value="CBS_dom_sf"/>
</dbReference>
<keyword evidence="3 9" id="KW-0812">Transmembrane</keyword>
<protein>
    <recommendedName>
        <fullName evidence="16">Chloride channel protein</fullName>
    </recommendedName>
</protein>
<evidence type="ECO:0000313" key="14">
    <source>
        <dbReference type="Proteomes" id="UP000285624"/>
    </source>
</evidence>
<evidence type="ECO:0000313" key="13">
    <source>
        <dbReference type="EMBL" id="RLN80747.1"/>
    </source>
</evidence>
<evidence type="ECO:0000256" key="2">
    <source>
        <dbReference type="ARBA" id="ARBA00022448"/>
    </source>
</evidence>
<evidence type="ECO:0000256" key="9">
    <source>
        <dbReference type="SAM" id="Phobius"/>
    </source>
</evidence>
<dbReference type="EMBL" id="JPWV03000089">
    <property type="protein sequence ID" value="KAG2525656.1"/>
    <property type="molecule type" value="Genomic_DNA"/>
</dbReference>
<dbReference type="Pfam" id="PF00654">
    <property type="entry name" value="Voltage_CLC"/>
    <property type="match status" value="1"/>
</dbReference>
<dbReference type="EMBL" id="MBDN02000100">
    <property type="protein sequence ID" value="RLN80747.1"/>
    <property type="molecule type" value="Genomic_DNA"/>
</dbReference>
<dbReference type="InterPro" id="IPR050970">
    <property type="entry name" value="Cl_channel_volt-gated"/>
</dbReference>
<dbReference type="GO" id="GO:0016020">
    <property type="term" value="C:membrane"/>
    <property type="evidence" value="ECO:0007669"/>
    <property type="project" value="UniProtKB-SubCell"/>
</dbReference>
<evidence type="ECO:0000256" key="3">
    <source>
        <dbReference type="ARBA" id="ARBA00022692"/>
    </source>
</evidence>
<organism evidence="13 14">
    <name type="scientific">Phytophthora kernoviae</name>
    <dbReference type="NCBI Taxonomy" id="325452"/>
    <lineage>
        <taxon>Eukaryota</taxon>
        <taxon>Sar</taxon>
        <taxon>Stramenopiles</taxon>
        <taxon>Oomycota</taxon>
        <taxon>Peronosporomycetes</taxon>
        <taxon>Peronosporales</taxon>
        <taxon>Peronosporaceae</taxon>
        <taxon>Phytophthora</taxon>
    </lineage>
</organism>
<evidence type="ECO:0000313" key="10">
    <source>
        <dbReference type="EMBL" id="KAG2525656.1"/>
    </source>
</evidence>
<evidence type="ECO:0000256" key="1">
    <source>
        <dbReference type="ARBA" id="ARBA00004141"/>
    </source>
</evidence>
<dbReference type="PANTHER" id="PTHR45720:SF10">
    <property type="entry name" value="CHLORIDE CHANNEL PROTEIN 2"/>
    <property type="match status" value="1"/>
</dbReference>
<dbReference type="EMBL" id="JPWU03000081">
    <property type="protein sequence ID" value="KAG2527400.1"/>
    <property type="molecule type" value="Genomic_DNA"/>
</dbReference>
<dbReference type="Proteomes" id="UP000285883">
    <property type="component" value="Unassembled WGS sequence"/>
</dbReference>
<evidence type="ECO:0000256" key="7">
    <source>
        <dbReference type="ARBA" id="ARBA00023136"/>
    </source>
</evidence>
<feature type="transmembrane region" description="Helical" evidence="9">
    <location>
        <begin position="25"/>
        <end position="49"/>
    </location>
</feature>
<reference evidence="14 15" key="2">
    <citation type="submission" date="2018-07" db="EMBL/GenBank/DDBJ databases">
        <title>Genome sequencing of oomycete isolates from Chile give support for New Zealand origin for Phytophthora kernoviae and make available the first Nothophytophthora sp. genome.</title>
        <authorList>
            <person name="Studholme D.J."/>
            <person name="Sanfuentes E."/>
            <person name="Panda P."/>
            <person name="Hill R."/>
            <person name="Sambles C."/>
            <person name="Grant M."/>
            <person name="Williams N.M."/>
            <person name="Mcdougal R.L."/>
        </authorList>
    </citation>
    <scope>NUCLEOTIDE SEQUENCE [LARGE SCALE GENOMIC DNA]</scope>
    <source>
        <strain evidence="12">Chile2</strain>
        <strain evidence="13">Chile4</strain>
    </source>
</reference>
<evidence type="ECO:0008006" key="16">
    <source>
        <dbReference type="Google" id="ProtNLM"/>
    </source>
</evidence>
<accession>A0A3R7H0A5</accession>
<feature type="transmembrane region" description="Helical" evidence="9">
    <location>
        <begin position="101"/>
        <end position="119"/>
    </location>
</feature>
<dbReference type="PANTHER" id="PTHR45720">
    <property type="entry name" value="CHLORIDE CHANNEL PROTEIN 2"/>
    <property type="match status" value="1"/>
</dbReference>
<evidence type="ECO:0000256" key="6">
    <source>
        <dbReference type="ARBA" id="ARBA00023065"/>
    </source>
</evidence>
<keyword evidence="2" id="KW-0813">Transport</keyword>
<keyword evidence="4" id="KW-0677">Repeat</keyword>
<reference evidence="10" key="3">
    <citation type="submission" date="2020-06" db="EMBL/GenBank/DDBJ databases">
        <authorList>
            <person name="Studholme D.J."/>
        </authorList>
    </citation>
    <scope>NUCLEOTIDE SEQUENCE</scope>
    <source>
        <strain evidence="10">NZFS 2646</strain>
        <strain evidence="11">NZFS 3630</strain>
    </source>
</reference>
<reference evidence="10" key="1">
    <citation type="journal article" date="2015" name="Genom Data">
        <title>Genome sequences of six Phytophthora species associated with forests in New Zealand.</title>
        <authorList>
            <person name="Studholme D.J."/>
            <person name="McDougal R.L."/>
            <person name="Sambles C."/>
            <person name="Hansen E."/>
            <person name="Hardy G."/>
            <person name="Grant M."/>
            <person name="Ganley R.J."/>
            <person name="Williams N.M."/>
        </authorList>
    </citation>
    <scope>NUCLEOTIDE SEQUENCE</scope>
    <source>
        <strain evidence="10">NZFS 2646</strain>
        <strain evidence="11">NZFS 3630</strain>
    </source>
</reference>